<evidence type="ECO:0000256" key="2">
    <source>
        <dbReference type="ARBA" id="ARBA00022630"/>
    </source>
</evidence>
<evidence type="ECO:0000256" key="1">
    <source>
        <dbReference type="ARBA" id="ARBA00010139"/>
    </source>
</evidence>
<protein>
    <submittedName>
        <fullName evidence="5">FAD/NAD(P)-binding domain-containing protein</fullName>
    </submittedName>
</protein>
<evidence type="ECO:0000256" key="4">
    <source>
        <dbReference type="ARBA" id="ARBA00023002"/>
    </source>
</evidence>
<dbReference type="PANTHER" id="PTHR42877:SF4">
    <property type="entry name" value="FAD_NAD(P)-BINDING DOMAIN-CONTAINING PROTEIN-RELATED"/>
    <property type="match status" value="1"/>
</dbReference>
<dbReference type="GeneID" id="19211374"/>
<dbReference type="AlphaFoldDB" id="A0A5M3MQP5"/>
<dbReference type="PANTHER" id="PTHR42877">
    <property type="entry name" value="L-ORNITHINE N(5)-MONOOXYGENASE-RELATED"/>
    <property type="match status" value="1"/>
</dbReference>
<dbReference type="InterPro" id="IPR036188">
    <property type="entry name" value="FAD/NAD-bd_sf"/>
</dbReference>
<evidence type="ECO:0000256" key="3">
    <source>
        <dbReference type="ARBA" id="ARBA00022827"/>
    </source>
</evidence>
<dbReference type="GO" id="GO:0004499">
    <property type="term" value="F:N,N-dimethylaniline monooxygenase activity"/>
    <property type="evidence" value="ECO:0007669"/>
    <property type="project" value="InterPro"/>
</dbReference>
<proteinExistence type="inferred from homology"/>
<accession>A0A5M3MQP5</accession>
<comment type="similarity">
    <text evidence="1">Belongs to the FAD-binding monooxygenase family.</text>
</comment>
<dbReference type="RefSeq" id="XP_007768488.1">
    <property type="nucleotide sequence ID" value="XM_007770298.1"/>
</dbReference>
<dbReference type="InterPro" id="IPR000960">
    <property type="entry name" value="Flavin_mOase"/>
</dbReference>
<dbReference type="Proteomes" id="UP000053558">
    <property type="component" value="Unassembled WGS sequence"/>
</dbReference>
<keyword evidence="2" id="KW-0285">Flavoprotein</keyword>
<evidence type="ECO:0000313" key="6">
    <source>
        <dbReference type="Proteomes" id="UP000053558"/>
    </source>
</evidence>
<keyword evidence="3" id="KW-0274">FAD</keyword>
<reference evidence="6" key="1">
    <citation type="journal article" date="2012" name="Science">
        <title>The Paleozoic origin of enzymatic lignin decomposition reconstructed from 31 fungal genomes.</title>
        <authorList>
            <person name="Floudas D."/>
            <person name="Binder M."/>
            <person name="Riley R."/>
            <person name="Barry K."/>
            <person name="Blanchette R.A."/>
            <person name="Henrissat B."/>
            <person name="Martinez A.T."/>
            <person name="Otillar R."/>
            <person name="Spatafora J.W."/>
            <person name="Yadav J.S."/>
            <person name="Aerts A."/>
            <person name="Benoit I."/>
            <person name="Boyd A."/>
            <person name="Carlson A."/>
            <person name="Copeland A."/>
            <person name="Coutinho P.M."/>
            <person name="de Vries R.P."/>
            <person name="Ferreira P."/>
            <person name="Findley K."/>
            <person name="Foster B."/>
            <person name="Gaskell J."/>
            <person name="Glotzer D."/>
            <person name="Gorecki P."/>
            <person name="Heitman J."/>
            <person name="Hesse C."/>
            <person name="Hori C."/>
            <person name="Igarashi K."/>
            <person name="Jurgens J.A."/>
            <person name="Kallen N."/>
            <person name="Kersten P."/>
            <person name="Kohler A."/>
            <person name="Kuees U."/>
            <person name="Kumar T.K.A."/>
            <person name="Kuo A."/>
            <person name="LaButti K."/>
            <person name="Larrondo L.F."/>
            <person name="Lindquist E."/>
            <person name="Ling A."/>
            <person name="Lombard V."/>
            <person name="Lucas S."/>
            <person name="Lundell T."/>
            <person name="Martin R."/>
            <person name="McLaughlin D.J."/>
            <person name="Morgenstern I."/>
            <person name="Morin E."/>
            <person name="Murat C."/>
            <person name="Nagy L.G."/>
            <person name="Nolan M."/>
            <person name="Ohm R.A."/>
            <person name="Patyshakuliyeva A."/>
            <person name="Rokas A."/>
            <person name="Ruiz-Duenas F.J."/>
            <person name="Sabat G."/>
            <person name="Salamov A."/>
            <person name="Samejima M."/>
            <person name="Schmutz J."/>
            <person name="Slot J.C."/>
            <person name="St John F."/>
            <person name="Stenlid J."/>
            <person name="Sun H."/>
            <person name="Sun S."/>
            <person name="Syed K."/>
            <person name="Tsang A."/>
            <person name="Wiebenga A."/>
            <person name="Young D."/>
            <person name="Pisabarro A."/>
            <person name="Eastwood D.C."/>
            <person name="Martin F."/>
            <person name="Cullen D."/>
            <person name="Grigoriev I.V."/>
            <person name="Hibbett D.S."/>
        </authorList>
    </citation>
    <scope>NUCLEOTIDE SEQUENCE [LARGE SCALE GENOMIC DNA]</scope>
    <source>
        <strain evidence="6">RWD-64-598 SS2</strain>
    </source>
</reference>
<dbReference type="OrthoDB" id="66881at2759"/>
<comment type="caution">
    <text evidence="5">The sequence shown here is derived from an EMBL/GenBank/DDBJ whole genome shotgun (WGS) entry which is preliminary data.</text>
</comment>
<dbReference type="GO" id="GO:0050660">
    <property type="term" value="F:flavin adenine dinucleotide binding"/>
    <property type="evidence" value="ECO:0007669"/>
    <property type="project" value="InterPro"/>
</dbReference>
<dbReference type="InterPro" id="IPR020946">
    <property type="entry name" value="Flavin_mOase-like"/>
</dbReference>
<keyword evidence="4" id="KW-0560">Oxidoreductase</keyword>
<evidence type="ECO:0000313" key="5">
    <source>
        <dbReference type="EMBL" id="EIW81054.1"/>
    </source>
</evidence>
<dbReference type="PRINTS" id="PR00370">
    <property type="entry name" value="FMOXYGENASE"/>
</dbReference>
<name>A0A5M3MQP5_CONPW</name>
<dbReference type="GO" id="GO:0050661">
    <property type="term" value="F:NADP binding"/>
    <property type="evidence" value="ECO:0007669"/>
    <property type="project" value="InterPro"/>
</dbReference>
<dbReference type="Pfam" id="PF00743">
    <property type="entry name" value="FMO-like"/>
    <property type="match status" value="1"/>
</dbReference>
<keyword evidence="6" id="KW-1185">Reference proteome</keyword>
<dbReference type="OMA" id="DVASHFY"/>
<gene>
    <name evidence="5" type="ORF">CONPUDRAFT_90111</name>
</gene>
<dbReference type="KEGG" id="cput:CONPUDRAFT_90111"/>
<sequence length="445" mass="50401">MANGQQQTPRIIIIGAGVGGLTCGIRLKTKLKLENFTIYEKSEEIGGTWRANTYPGCSSDVPVHWYSLSSDLNPTWSKSHALRPEIQDYWFALTGKYGLYSNLVFNTRVVSADWDATKHAYAVVIEDVSTGNRLHTSAEIVISAVGVLEQPYLPYKEIHGIDNFKGQSFHCAKWPHEIDLRDKNVAVIGNASSGAQFIPAITEDPTTKVVNFIRTPVWFNTRPHIPYSNVEKWAFKNIPMVMKFHRAWIMFDVRLADSGYLASTHRPNLSLNFDGISEVVGDGLVTRTGEMLPFDVIIYATGFVGDKYPVHVKGFNDVTVRGYYKVHGGPTAYRGTTIPGIPNFYMIAGPNTGTSTSTLFVEEVQVEYILQMIQPVLDHRLTWLTVKDDATDAYNRRLQARLSQSVHSECYSWQRVDGTGKIFNPFPWAVILWWWRLRWPRCNRD</sequence>
<dbReference type="InterPro" id="IPR051209">
    <property type="entry name" value="FAD-bind_Monooxygenase_sf"/>
</dbReference>
<dbReference type="SUPFAM" id="SSF51905">
    <property type="entry name" value="FAD/NAD(P)-binding domain"/>
    <property type="match status" value="2"/>
</dbReference>
<organism evidence="5 6">
    <name type="scientific">Coniophora puteana (strain RWD-64-598)</name>
    <name type="common">Brown rot fungus</name>
    <dbReference type="NCBI Taxonomy" id="741705"/>
    <lineage>
        <taxon>Eukaryota</taxon>
        <taxon>Fungi</taxon>
        <taxon>Dikarya</taxon>
        <taxon>Basidiomycota</taxon>
        <taxon>Agaricomycotina</taxon>
        <taxon>Agaricomycetes</taxon>
        <taxon>Agaricomycetidae</taxon>
        <taxon>Boletales</taxon>
        <taxon>Coniophorineae</taxon>
        <taxon>Coniophoraceae</taxon>
        <taxon>Coniophora</taxon>
    </lineage>
</organism>
<dbReference type="Gene3D" id="3.50.50.60">
    <property type="entry name" value="FAD/NAD(P)-binding domain"/>
    <property type="match status" value="2"/>
</dbReference>
<dbReference type="EMBL" id="JH711578">
    <property type="protein sequence ID" value="EIW81054.1"/>
    <property type="molecule type" value="Genomic_DNA"/>
</dbReference>